<sequence>MSDDTAGAEIVLEAYGLVTGDRKKSYSHPLEDYTKVVAIFEGMTGIKLTVRQAIMFMLSVKFARLRTNQEKGILHHDSVVDAVGYLACLNMVATAQESDKVRTTNLESPTTTTTTRSVPNGQ</sequence>
<organism evidence="3">
    <name type="scientific">uncultured Caudovirales phage</name>
    <dbReference type="NCBI Taxonomy" id="2100421"/>
    <lineage>
        <taxon>Viruses</taxon>
        <taxon>Duplodnaviria</taxon>
        <taxon>Heunggongvirae</taxon>
        <taxon>Uroviricota</taxon>
        <taxon>Caudoviricetes</taxon>
        <taxon>Peduoviridae</taxon>
        <taxon>Maltschvirus</taxon>
        <taxon>Maltschvirus maltsch</taxon>
    </lineage>
</organism>
<evidence type="ECO:0000313" key="3">
    <source>
        <dbReference type="EMBL" id="CAB4171723.1"/>
    </source>
</evidence>
<accession>A0A6J5PJN9</accession>
<reference evidence="3" key="1">
    <citation type="submission" date="2020-05" db="EMBL/GenBank/DDBJ databases">
        <authorList>
            <person name="Chiriac C."/>
            <person name="Salcher M."/>
            <person name="Ghai R."/>
            <person name="Kavagutti S V."/>
        </authorList>
    </citation>
    <scope>NUCLEOTIDE SEQUENCE</scope>
</reference>
<gene>
    <name evidence="3" type="ORF">UFOVP923_21</name>
</gene>
<dbReference type="InterPro" id="IPR045958">
    <property type="entry name" value="DUF6378"/>
</dbReference>
<name>A0A6J5PJN9_9CAUD</name>
<feature type="region of interest" description="Disordered" evidence="1">
    <location>
        <begin position="99"/>
        <end position="122"/>
    </location>
</feature>
<feature type="domain" description="DUF6378" evidence="2">
    <location>
        <begin position="10"/>
        <end position="92"/>
    </location>
</feature>
<dbReference type="EMBL" id="LR796877">
    <property type="protein sequence ID" value="CAB4171723.1"/>
    <property type="molecule type" value="Genomic_DNA"/>
</dbReference>
<protein>
    <recommendedName>
        <fullName evidence="2">DUF6378 domain-containing protein</fullName>
    </recommendedName>
</protein>
<evidence type="ECO:0000259" key="2">
    <source>
        <dbReference type="Pfam" id="PF19905"/>
    </source>
</evidence>
<evidence type="ECO:0000256" key="1">
    <source>
        <dbReference type="SAM" id="MobiDB-lite"/>
    </source>
</evidence>
<proteinExistence type="predicted"/>
<dbReference type="Pfam" id="PF19905">
    <property type="entry name" value="DUF6378"/>
    <property type="match status" value="1"/>
</dbReference>